<feature type="region of interest" description="Disordered" evidence="1">
    <location>
        <begin position="713"/>
        <end position="739"/>
    </location>
</feature>
<dbReference type="Gene3D" id="3.40.50.1820">
    <property type="entry name" value="alpha/beta hydrolase"/>
    <property type="match status" value="1"/>
</dbReference>
<dbReference type="Proteomes" id="UP000504638">
    <property type="component" value="Unplaced"/>
</dbReference>
<feature type="compositionally biased region" description="Acidic residues" evidence="1">
    <location>
        <begin position="61"/>
        <end position="73"/>
    </location>
</feature>
<dbReference type="OrthoDB" id="10250441at2759"/>
<proteinExistence type="predicted"/>
<feature type="region of interest" description="Disordered" evidence="1">
    <location>
        <begin position="369"/>
        <end position="399"/>
    </location>
</feature>
<gene>
    <name evidence="2 4" type="ORF">P152DRAFT_422712</name>
</gene>
<feature type="compositionally biased region" description="Polar residues" evidence="1">
    <location>
        <begin position="1"/>
        <end position="13"/>
    </location>
</feature>
<dbReference type="EMBL" id="ML975172">
    <property type="protein sequence ID" value="KAF1809500.1"/>
    <property type="molecule type" value="Genomic_DNA"/>
</dbReference>
<evidence type="ECO:0000313" key="2">
    <source>
        <dbReference type="EMBL" id="KAF1809500.1"/>
    </source>
</evidence>
<evidence type="ECO:0000313" key="3">
    <source>
        <dbReference type="Proteomes" id="UP000504638"/>
    </source>
</evidence>
<accession>A0A6G1FUR6</accession>
<organism evidence="2">
    <name type="scientific">Eremomyces bilateralis CBS 781.70</name>
    <dbReference type="NCBI Taxonomy" id="1392243"/>
    <lineage>
        <taxon>Eukaryota</taxon>
        <taxon>Fungi</taxon>
        <taxon>Dikarya</taxon>
        <taxon>Ascomycota</taxon>
        <taxon>Pezizomycotina</taxon>
        <taxon>Dothideomycetes</taxon>
        <taxon>Dothideomycetes incertae sedis</taxon>
        <taxon>Eremomycetales</taxon>
        <taxon>Eremomycetaceae</taxon>
        <taxon>Eremomyces</taxon>
    </lineage>
</organism>
<feature type="region of interest" description="Disordered" evidence="1">
    <location>
        <begin position="217"/>
        <end position="247"/>
    </location>
</feature>
<dbReference type="InterPro" id="IPR029058">
    <property type="entry name" value="AB_hydrolase_fold"/>
</dbReference>
<reference evidence="4" key="3">
    <citation type="submission" date="2025-04" db="UniProtKB">
        <authorList>
            <consortium name="RefSeq"/>
        </authorList>
    </citation>
    <scope>IDENTIFICATION</scope>
    <source>
        <strain evidence="4">CBS 781.70</strain>
    </source>
</reference>
<feature type="region of interest" description="Disordered" evidence="1">
    <location>
        <begin position="1"/>
        <end position="73"/>
    </location>
</feature>
<feature type="non-terminal residue" evidence="2">
    <location>
        <position position="880"/>
    </location>
</feature>
<evidence type="ECO:0000256" key="1">
    <source>
        <dbReference type="SAM" id="MobiDB-lite"/>
    </source>
</evidence>
<evidence type="ECO:0008006" key="5">
    <source>
        <dbReference type="Google" id="ProtNLM"/>
    </source>
</evidence>
<reference evidence="2 4" key="1">
    <citation type="submission" date="2020-01" db="EMBL/GenBank/DDBJ databases">
        <authorList>
            <consortium name="DOE Joint Genome Institute"/>
            <person name="Haridas S."/>
            <person name="Albert R."/>
            <person name="Binder M."/>
            <person name="Bloem J."/>
            <person name="Labutti K."/>
            <person name="Salamov A."/>
            <person name="Andreopoulos B."/>
            <person name="Baker S.E."/>
            <person name="Barry K."/>
            <person name="Bills G."/>
            <person name="Bluhm B.H."/>
            <person name="Cannon C."/>
            <person name="Castanera R."/>
            <person name="Culley D.E."/>
            <person name="Daum C."/>
            <person name="Ezra D."/>
            <person name="Gonzalez J.B."/>
            <person name="Henrissat B."/>
            <person name="Kuo A."/>
            <person name="Liang C."/>
            <person name="Lipzen A."/>
            <person name="Lutzoni F."/>
            <person name="Magnuson J."/>
            <person name="Mondo S."/>
            <person name="Nolan M."/>
            <person name="Ohm R."/>
            <person name="Pangilinan J."/>
            <person name="Park H.-J."/>
            <person name="Ramirez L."/>
            <person name="Alfaro M."/>
            <person name="Sun H."/>
            <person name="Tritt A."/>
            <person name="Yoshinaga Y."/>
            <person name="Zwiers L.-H."/>
            <person name="Turgeon B.G."/>
            <person name="Goodwin S.B."/>
            <person name="Spatafora J.W."/>
            <person name="Crous P.W."/>
            <person name="Grigoriev I.V."/>
        </authorList>
    </citation>
    <scope>NUCLEOTIDE SEQUENCE</scope>
    <source>
        <strain evidence="2 4">CBS 781.70</strain>
    </source>
</reference>
<evidence type="ECO:0000313" key="4">
    <source>
        <dbReference type="RefSeq" id="XP_033531131.1"/>
    </source>
</evidence>
<feature type="compositionally biased region" description="Pro residues" evidence="1">
    <location>
        <begin position="17"/>
        <end position="26"/>
    </location>
</feature>
<sequence>MVFSSRSDQAFTMPQSTTPPSPPLNRPLPSHAGPSALKDINYASLADPTDSDTGTNSDAEFPLDDPSPEDDAQDVIGVSIGYAQKRLTSANIPAEVKVAAMQEQDVFFGEDDWAAPLPAARRDEGINTLSDEVLVEKEEEDVAKLRLPSPWKSEVEMMSRREVFREAFGMGRPRSYSTEDRLKKYIPSFNMPNLSKTPNFMNNIDLTRFSIDVGKKGKHARNLSDPQRIPQLSSDTPGKIGAPSAAVRSPVDELRQLSIGSSYRTGSLPLRRIRSEDSLSLSVRSRPGLSRLPSLGDDSRFENVQEMANSRFKAIVDTIQDTEFKFPSLSSIQNFNFNVSFLDSIHNPLNQTKAAIVDSPNAATFAAQSSKTPVAIGQTNGTKTAPPPNGTQKKPDPHPHLTKALEGLTGDLVVLGGYRGSVLRSASAPQRRVWLPLKVGFNLRKADLEVGLNDEDEEEGNRIKPDGMLTHIGPVDISRRLFKRLRECENAKNGTLRIHDYGYDWRLSPDLLSRQLVQFLEKLPSNQPDVPPERRGALVIAHSLGGLITRHAVNTNPSLFSGVVYAGVPQTCVNILGPMRNGDDVFLSSRVLTAQVNFTMRSSFALLPEDGRCFFNKHTKEEYRVNFFSVNDWIRYAWSPCMSPPLPALGSTNSSSTSLGSIIGSRMPNLPMLGRKSSLSKIESSSNSSTSELKALSTAAPATTAATAATAITPQMTSSSPPTAPPHNPFPGPPNPTQDPKTIVTIPLHTAIAYLERTLARTLAFKRFLFFNPIFSAATSNRYPPHAVLFGKSVPTVFGAKVASREAIARTSAYDELAFASGDGVVLARAAMVPEGYAVERGGVVETGRGHVTMLGDLEGVGRCLLAVRRGRERGVGVGG</sequence>
<dbReference type="SUPFAM" id="SSF53474">
    <property type="entry name" value="alpha/beta-Hydrolases"/>
    <property type="match status" value="1"/>
</dbReference>
<protein>
    <recommendedName>
        <fullName evidence="5">Alpha/beta-hydrolase</fullName>
    </recommendedName>
</protein>
<feature type="compositionally biased region" description="Pro residues" evidence="1">
    <location>
        <begin position="722"/>
        <end position="737"/>
    </location>
</feature>
<dbReference type="RefSeq" id="XP_033531131.1">
    <property type="nucleotide sequence ID" value="XM_033677195.1"/>
</dbReference>
<dbReference type="GeneID" id="54417765"/>
<reference evidence="4" key="2">
    <citation type="submission" date="2020-04" db="EMBL/GenBank/DDBJ databases">
        <authorList>
            <consortium name="NCBI Genome Project"/>
        </authorList>
    </citation>
    <scope>NUCLEOTIDE SEQUENCE</scope>
    <source>
        <strain evidence="4">CBS 781.70</strain>
    </source>
</reference>
<name>A0A6G1FUR6_9PEZI</name>
<dbReference type="AlphaFoldDB" id="A0A6G1FUR6"/>
<keyword evidence="3" id="KW-1185">Reference proteome</keyword>
<dbReference type="PANTHER" id="PTHR11440">
    <property type="entry name" value="LECITHIN-CHOLESTEROL ACYLTRANSFERASE-RELATED"/>
    <property type="match status" value="1"/>
</dbReference>
<feature type="compositionally biased region" description="Polar residues" evidence="1">
    <location>
        <begin position="369"/>
        <end position="383"/>
    </location>
</feature>